<evidence type="ECO:0000313" key="3">
    <source>
        <dbReference type="Proteomes" id="UP000001903"/>
    </source>
</evidence>
<organism evidence="2 3">
    <name type="scientific">Haloterrigena turkmenica (strain ATCC 51198 / DSM 5511 / JCM 9101 / NCIMB 13204 / VKM B-1734 / 4k)</name>
    <name type="common">Halococcus turkmenicus</name>
    <dbReference type="NCBI Taxonomy" id="543526"/>
    <lineage>
        <taxon>Archaea</taxon>
        <taxon>Methanobacteriati</taxon>
        <taxon>Methanobacteriota</taxon>
        <taxon>Stenosarchaea group</taxon>
        <taxon>Halobacteria</taxon>
        <taxon>Halobacteriales</taxon>
        <taxon>Natrialbaceae</taxon>
        <taxon>Haloterrigena</taxon>
    </lineage>
</organism>
<gene>
    <name evidence="2" type="ordered locus">Htur_5021</name>
</gene>
<dbReference type="EMBL" id="CP001865">
    <property type="protein sequence ID" value="ADB63909.1"/>
    <property type="molecule type" value="Genomic_DNA"/>
</dbReference>
<geneLocation type="plasmid" evidence="2 3">
    <name>pHTUR05</name>
</geneLocation>
<keyword evidence="3" id="KW-1185">Reference proteome</keyword>
<dbReference type="HOGENOM" id="CLU_1014133_0_0_2"/>
<feature type="compositionally biased region" description="Polar residues" evidence="1">
    <location>
        <begin position="1"/>
        <end position="15"/>
    </location>
</feature>
<proteinExistence type="predicted"/>
<protein>
    <submittedName>
        <fullName evidence="2">Uncharacterized protein</fullName>
    </submittedName>
</protein>
<feature type="region of interest" description="Disordered" evidence="1">
    <location>
        <begin position="1"/>
        <end position="25"/>
    </location>
</feature>
<dbReference type="Proteomes" id="UP000001903">
    <property type="component" value="Plasmid pHTUR05"/>
</dbReference>
<evidence type="ECO:0000313" key="2">
    <source>
        <dbReference type="EMBL" id="ADB63909.1"/>
    </source>
</evidence>
<dbReference type="InterPro" id="IPR013320">
    <property type="entry name" value="ConA-like_dom_sf"/>
</dbReference>
<dbReference type="Gene3D" id="2.60.120.200">
    <property type="match status" value="1"/>
</dbReference>
<name>D2S3G2_HALTV</name>
<keyword evidence="2" id="KW-0614">Plasmid</keyword>
<dbReference type="KEGG" id="htu:Htur_5021"/>
<evidence type="ECO:0000256" key="1">
    <source>
        <dbReference type="SAM" id="MobiDB-lite"/>
    </source>
</evidence>
<reference evidence="2 3" key="1">
    <citation type="journal article" date="2010" name="Stand. Genomic Sci.">
        <title>Complete genome sequence of Haloterrigena turkmenica type strain (4k).</title>
        <authorList>
            <person name="Saunders E."/>
            <person name="Tindall B.J."/>
            <person name="Fahnrich R."/>
            <person name="Lapidus A."/>
            <person name="Copeland A."/>
            <person name="Del Rio T.G."/>
            <person name="Lucas S."/>
            <person name="Chen F."/>
            <person name="Tice H."/>
            <person name="Cheng J.F."/>
            <person name="Han C."/>
            <person name="Detter J.C."/>
            <person name="Bruce D."/>
            <person name="Goodwin L."/>
            <person name="Chain P."/>
            <person name="Pitluck S."/>
            <person name="Pati A."/>
            <person name="Ivanova N."/>
            <person name="Mavromatis K."/>
            <person name="Chen A."/>
            <person name="Palaniappan K."/>
            <person name="Land M."/>
            <person name="Hauser L."/>
            <person name="Chang Y.J."/>
            <person name="Jeffries C.D."/>
            <person name="Brettin T."/>
            <person name="Rohde M."/>
            <person name="Goker M."/>
            <person name="Bristow J."/>
            <person name="Eisen J.A."/>
            <person name="Markowitz V."/>
            <person name="Hugenholtz P."/>
            <person name="Klenk H.P."/>
            <person name="Kyrpides N.C."/>
        </authorList>
    </citation>
    <scope>NUCLEOTIDE SEQUENCE [LARGE SCALE GENOMIC DNA]</scope>
    <source>
        <strain evidence="3">ATCC 51198 / DSM 5511 / JCM 9101 / NCIMB 13204 / VKM B-1734 / 4k</strain>
    </source>
</reference>
<dbReference type="GeneID" id="31787767"/>
<dbReference type="SUPFAM" id="SSF49899">
    <property type="entry name" value="Concanavalin A-like lectins/glucanases"/>
    <property type="match status" value="1"/>
</dbReference>
<sequence length="274" mass="29294">MAYETSGTAKTTRQSPTDEKITVDNWDNPTLQNLVNDNGTLRLAETATIPDSAIYRWAYGSGSGSTATDSIGNADGTINGATWNSGTWIKDYALDGNGTDSYVSTTGLGDFGTTVMNGSHAIAFTMKSSDITSSSSLFGTSNSSGRPSFWIDSGQSGTGGNIEVFNRGASSGGVRLATDNTFDDGNPHRVVINYSSQSASGIDIYVDTNSETFTTVTDDHDGTFEDFANPFLHFARYNGGAEAFANVTLDDIIIFNDTLNSTQRQDDYDRQPWS</sequence>
<dbReference type="AlphaFoldDB" id="D2S3G2"/>
<dbReference type="RefSeq" id="WP_012946148.1">
    <property type="nucleotide sequence ID" value="NC_013748.1"/>
</dbReference>
<accession>D2S3G2</accession>